<sequence length="384" mass="44742">MLILSHYFFDKDSVYLCILSEDGELIEKVFGVLTFQLHQMRDLLLAHHVEEVSMESTSVYWIPIWRILAPHFHLQLVNPYFIKQLPGHKSDVADAQWIAECTMKNLISSSFVPPEDIQQLRQYDRRIFDLDEEIVRKLSKLDAVMQRCNIRLSNYVSNVDSKSYKDVVRKISEGVTDPEILIEEIHGRIIKHHGRETILASLTGVISQAEIDVLRQLREELDLAEEHKQECLERMLEICQEKYPDELRRLQTIPGVKERTATSLIAEIGTDMSKFETANHLAAWSGLRPRNDESNRKFKSRRITHGNVYLRKNIIQCAWAASRTKNCFFSRFSYHQTQVRKKNKMKVIVAVARKLLVAAWHVIHDKTDYVDFQKQDRQSPASNG</sequence>
<evidence type="ECO:0000313" key="4">
    <source>
        <dbReference type="EMBL" id="MST84662.1"/>
    </source>
</evidence>
<feature type="domain" description="Transposase IS110-like N-terminal" evidence="2">
    <location>
        <begin position="11"/>
        <end position="148"/>
    </location>
</feature>
<protein>
    <submittedName>
        <fullName evidence="4">IS110 family transposase</fullName>
    </submittedName>
</protein>
<keyword evidence="5" id="KW-1185">Reference proteome</keyword>
<dbReference type="Pfam" id="PF02371">
    <property type="entry name" value="Transposase_20"/>
    <property type="match status" value="1"/>
</dbReference>
<dbReference type="Pfam" id="PF01548">
    <property type="entry name" value="DEDD_Tnp_IS110"/>
    <property type="match status" value="1"/>
</dbReference>
<accession>A0A7K0KFE6</accession>
<comment type="caution">
    <text evidence="4">The sequence shown here is derived from an EMBL/GenBank/DDBJ whole genome shotgun (WGS) entry which is preliminary data.</text>
</comment>
<dbReference type="InterPro" id="IPR002525">
    <property type="entry name" value="Transp_IS110-like_N"/>
</dbReference>
<evidence type="ECO:0000313" key="5">
    <source>
        <dbReference type="Proteomes" id="UP000438914"/>
    </source>
</evidence>
<dbReference type="AlphaFoldDB" id="A0A7K0KFE6"/>
<gene>
    <name evidence="4" type="ORF">FYJ73_08270</name>
</gene>
<feature type="coiled-coil region" evidence="1">
    <location>
        <begin position="207"/>
        <end position="234"/>
    </location>
</feature>
<dbReference type="InterPro" id="IPR047650">
    <property type="entry name" value="Transpos_IS110"/>
</dbReference>
<dbReference type="GO" id="GO:0004803">
    <property type="term" value="F:transposase activity"/>
    <property type="evidence" value="ECO:0007669"/>
    <property type="project" value="InterPro"/>
</dbReference>
<dbReference type="Proteomes" id="UP000438914">
    <property type="component" value="Unassembled WGS sequence"/>
</dbReference>
<dbReference type="NCBIfam" id="NF033542">
    <property type="entry name" value="transpos_IS110"/>
    <property type="match status" value="1"/>
</dbReference>
<dbReference type="PANTHER" id="PTHR33055">
    <property type="entry name" value="TRANSPOSASE FOR INSERTION SEQUENCE ELEMENT IS1111A"/>
    <property type="match status" value="1"/>
</dbReference>
<keyword evidence="1" id="KW-0175">Coiled coil</keyword>
<reference evidence="4 5" key="1">
    <citation type="submission" date="2019-08" db="EMBL/GenBank/DDBJ databases">
        <title>In-depth cultivation of the pig gut microbiome towards novel bacterial diversity and tailored functional studies.</title>
        <authorList>
            <person name="Wylensek D."/>
            <person name="Hitch T.C.A."/>
            <person name="Clavel T."/>
        </authorList>
    </citation>
    <scope>NUCLEOTIDE SEQUENCE [LARGE SCALE GENOMIC DNA]</scope>
    <source>
        <strain evidence="4 5">LKV-178-WT-2A</strain>
    </source>
</reference>
<name>A0A7K0KFE6_9BACT</name>
<dbReference type="RefSeq" id="WP_336509590.1">
    <property type="nucleotide sequence ID" value="NZ_VUNG01000019.1"/>
</dbReference>
<evidence type="ECO:0000256" key="1">
    <source>
        <dbReference type="SAM" id="Coils"/>
    </source>
</evidence>
<feature type="domain" description="Transposase IS116/IS110/IS902 C-terminal" evidence="3">
    <location>
        <begin position="248"/>
        <end position="327"/>
    </location>
</feature>
<dbReference type="PANTHER" id="PTHR33055:SF13">
    <property type="entry name" value="TRANSPOSASE"/>
    <property type="match status" value="1"/>
</dbReference>
<organism evidence="4 5">
    <name type="scientific">Hallella mizrahii</name>
    <dbReference type="NCBI Taxonomy" id="2606637"/>
    <lineage>
        <taxon>Bacteria</taxon>
        <taxon>Pseudomonadati</taxon>
        <taxon>Bacteroidota</taxon>
        <taxon>Bacteroidia</taxon>
        <taxon>Bacteroidales</taxon>
        <taxon>Prevotellaceae</taxon>
        <taxon>Hallella</taxon>
    </lineage>
</organism>
<dbReference type="EMBL" id="VUNG01000019">
    <property type="protein sequence ID" value="MST84662.1"/>
    <property type="molecule type" value="Genomic_DNA"/>
</dbReference>
<dbReference type="InterPro" id="IPR003346">
    <property type="entry name" value="Transposase_20"/>
</dbReference>
<dbReference type="GO" id="GO:0006313">
    <property type="term" value="P:DNA transposition"/>
    <property type="evidence" value="ECO:0007669"/>
    <property type="project" value="InterPro"/>
</dbReference>
<dbReference type="GO" id="GO:0003677">
    <property type="term" value="F:DNA binding"/>
    <property type="evidence" value="ECO:0007669"/>
    <property type="project" value="InterPro"/>
</dbReference>
<evidence type="ECO:0000259" key="3">
    <source>
        <dbReference type="Pfam" id="PF02371"/>
    </source>
</evidence>
<evidence type="ECO:0000259" key="2">
    <source>
        <dbReference type="Pfam" id="PF01548"/>
    </source>
</evidence>
<proteinExistence type="predicted"/>